<feature type="domain" description="F-box" evidence="1">
    <location>
        <begin position="467"/>
        <end position="520"/>
    </location>
</feature>
<dbReference type="SUPFAM" id="SSF52047">
    <property type="entry name" value="RNI-like"/>
    <property type="match status" value="2"/>
</dbReference>
<gene>
    <name evidence="2" type="ORF">MTR67_046534</name>
</gene>
<dbReference type="Pfam" id="PF24758">
    <property type="entry name" value="LRR_At5g56370"/>
    <property type="match status" value="2"/>
</dbReference>
<accession>A0AAF0ZY17</accession>
<dbReference type="PROSITE" id="PS50181">
    <property type="entry name" value="FBOX"/>
    <property type="match status" value="2"/>
</dbReference>
<evidence type="ECO:0000313" key="3">
    <source>
        <dbReference type="Proteomes" id="UP001234989"/>
    </source>
</evidence>
<dbReference type="AlphaFoldDB" id="A0AAF0ZY17"/>
<dbReference type="InterPro" id="IPR055411">
    <property type="entry name" value="LRR_FXL15/At3g58940/PEG3-like"/>
</dbReference>
<dbReference type="Pfam" id="PF00646">
    <property type="entry name" value="F-box"/>
    <property type="match status" value="2"/>
</dbReference>
<dbReference type="InterPro" id="IPR001810">
    <property type="entry name" value="F-box_dom"/>
</dbReference>
<dbReference type="Gene3D" id="3.80.10.10">
    <property type="entry name" value="Ribonuclease Inhibitor"/>
    <property type="match status" value="2"/>
</dbReference>
<dbReference type="EMBL" id="CP133622">
    <property type="protein sequence ID" value="WMV53149.1"/>
    <property type="molecule type" value="Genomic_DNA"/>
</dbReference>
<dbReference type="InterPro" id="IPR006566">
    <property type="entry name" value="FBD"/>
</dbReference>
<organism evidence="2 3">
    <name type="scientific">Solanum verrucosum</name>
    <dbReference type="NCBI Taxonomy" id="315347"/>
    <lineage>
        <taxon>Eukaryota</taxon>
        <taxon>Viridiplantae</taxon>
        <taxon>Streptophyta</taxon>
        <taxon>Embryophyta</taxon>
        <taxon>Tracheophyta</taxon>
        <taxon>Spermatophyta</taxon>
        <taxon>Magnoliopsida</taxon>
        <taxon>eudicotyledons</taxon>
        <taxon>Gunneridae</taxon>
        <taxon>Pentapetalae</taxon>
        <taxon>asterids</taxon>
        <taxon>lamiids</taxon>
        <taxon>Solanales</taxon>
        <taxon>Solanaceae</taxon>
        <taxon>Solanoideae</taxon>
        <taxon>Solaneae</taxon>
        <taxon>Solanum</taxon>
    </lineage>
</organism>
<dbReference type="InterPro" id="IPR036047">
    <property type="entry name" value="F-box-like_dom_sf"/>
</dbReference>
<dbReference type="SMART" id="SM00256">
    <property type="entry name" value="FBOX"/>
    <property type="match status" value="2"/>
</dbReference>
<reference evidence="2" key="1">
    <citation type="submission" date="2023-08" db="EMBL/GenBank/DDBJ databases">
        <title>A de novo genome assembly of Solanum verrucosum Schlechtendal, a Mexican diploid species geographically isolated from the other diploid A-genome species in potato relatives.</title>
        <authorList>
            <person name="Hosaka K."/>
        </authorList>
    </citation>
    <scope>NUCLEOTIDE SEQUENCE</scope>
    <source>
        <tissue evidence="2">Young leaves</tissue>
    </source>
</reference>
<evidence type="ECO:0000259" key="1">
    <source>
        <dbReference type="PROSITE" id="PS50181"/>
    </source>
</evidence>
<proteinExistence type="predicted"/>
<evidence type="ECO:0000313" key="2">
    <source>
        <dbReference type="EMBL" id="WMV53149.1"/>
    </source>
</evidence>
<keyword evidence="3" id="KW-1185">Reference proteome</keyword>
<name>A0AAF0ZY17_SOLVR</name>
<dbReference type="Proteomes" id="UP001234989">
    <property type="component" value="Chromosome 11"/>
</dbReference>
<dbReference type="SMART" id="SM00579">
    <property type="entry name" value="FBD"/>
    <property type="match status" value="1"/>
</dbReference>
<dbReference type="SUPFAM" id="SSF81383">
    <property type="entry name" value="F-box domain"/>
    <property type="match status" value="2"/>
</dbReference>
<dbReference type="PANTHER" id="PTHR31639:SF283">
    <property type="entry name" value="F-BOX DOMAIN-CONTAINING PROTEIN"/>
    <property type="match status" value="1"/>
</dbReference>
<sequence length="889" mass="102501">MEGVLAVRMILMDIKLWYIYSRGAWNYPVWVLAVKCYVMPPKGRKHCRKLPPDFLSNLPDNVIDVILMRLPCKEAVRTSILSKKWRYHWCRITELNLDSRLWETKMDKLYPTVKFTKIIYQILSLHEGPITKFSLDIAVLKSCPNIDNFIHFLSRNDIQQLVLELPWGKMYNLPSSLFTFSLLSHLTLHNCVIHPPSDFQGFDKLISLKLCDVTISPELLGSLISQCPLLDKLELEISEDSLSDVIEINAPKLRSFDFTGNITFICLMNVPLLAEVSLSLYQGSSMEADNFFFAMFFESCTALERLFLHFNGSEIQPEDDDEVATRLPFDVNCVKYLYLRFLFLEESYDLSHVLCCIRSFPYLEYLEIQVGFGDDGNIESLELEHFTDLTLNHLREIKVERFEGTPPEMQLLKLLLAKSPGLVRMLIDTWIPDDTIVSRPGAFTELLSYHCYMMPPKARKLRRSLVPDALSYLPDNIIDVILMCLPSKDAVRTSILSKKWRYHWCRLTKLELDESLWITKKDLLNPTIKFRKILYQFLSLHEGPITKFTLDVVHLASCPEIDNFIYFLSRNDIQHLALHLPLRKEYKLPSLLFACSQLRHLSLCYCSIQHPSAFQGFDKLISLNLCEVNISSELLESLISHCPLLEELELDIANKSDTIEINAPMLRSFDLSGNMSCVCLKNVPRLVKVLLYGDYIKAEDLDFAKVFECCPALEHLLFFSLDSGFSAGAGYEAPTRLPFNLNSVKRFTLPDIMLVESYKLSYALCLIRSFPYLEYLEIQVHEYGYDYEDEDDEDEPIPEPLELKHLSDVTFNHLKEVKLGCLTGTTTELLLVKFLLAESPVLERMLIDRQYLDHEQLDTRLQIFAEISNFSRASPKAEVVYIDLGGSLA</sequence>
<dbReference type="InterPro" id="IPR032675">
    <property type="entry name" value="LRR_dom_sf"/>
</dbReference>
<feature type="domain" description="F-box" evidence="1">
    <location>
        <begin position="52"/>
        <end position="105"/>
    </location>
</feature>
<protein>
    <recommendedName>
        <fullName evidence="1">F-box domain-containing protein</fullName>
    </recommendedName>
</protein>
<dbReference type="PANTHER" id="PTHR31639">
    <property type="entry name" value="F-BOX PROTEIN-LIKE"/>
    <property type="match status" value="1"/>
</dbReference>